<organism evidence="1 2">
    <name type="scientific">Legionella antarctica</name>
    <dbReference type="NCBI Taxonomy" id="2708020"/>
    <lineage>
        <taxon>Bacteria</taxon>
        <taxon>Pseudomonadati</taxon>
        <taxon>Pseudomonadota</taxon>
        <taxon>Gammaproteobacteria</taxon>
        <taxon>Legionellales</taxon>
        <taxon>Legionellaceae</taxon>
        <taxon>Legionella</taxon>
    </lineage>
</organism>
<keyword evidence="2" id="KW-1185">Reference proteome</keyword>
<reference evidence="1" key="1">
    <citation type="journal article" date="2020" name="Microbiol. Resour. Announc.">
        <title>Complete Genome Sequence of Novel Psychrotolerant Legionella Strain TUM19329, Isolated from Antarctic Lake Sediment.</title>
        <authorList>
            <person name="Shimada S."/>
            <person name="Nakai R."/>
            <person name="Aoki K."/>
            <person name="Shimoeda N."/>
            <person name="Ohno G."/>
            <person name="Miyazaki Y."/>
            <person name="Kudoh S."/>
            <person name="Imura S."/>
            <person name="Watanabe K."/>
            <person name="Ishii Y."/>
            <person name="Tateda K."/>
        </authorList>
    </citation>
    <scope>NUCLEOTIDE SEQUENCE [LARGE SCALE GENOMIC DNA]</scope>
    <source>
        <strain evidence="1">TUM19329</strain>
    </source>
</reference>
<dbReference type="AlphaFoldDB" id="A0A6F8T8P5"/>
<name>A0A6F8T8P5_9GAMM</name>
<dbReference type="EMBL" id="AP022839">
    <property type="protein sequence ID" value="BCA96412.1"/>
    <property type="molecule type" value="Genomic_DNA"/>
</dbReference>
<evidence type="ECO:0000313" key="2">
    <source>
        <dbReference type="Proteomes" id="UP000502894"/>
    </source>
</evidence>
<proteinExistence type="predicted"/>
<evidence type="ECO:0000313" key="1">
    <source>
        <dbReference type="EMBL" id="BCA96412.1"/>
    </source>
</evidence>
<dbReference type="KEGG" id="lant:TUM19329_27730"/>
<dbReference type="Proteomes" id="UP000502894">
    <property type="component" value="Chromosome"/>
</dbReference>
<protein>
    <submittedName>
        <fullName evidence="1">Uncharacterized protein</fullName>
    </submittedName>
</protein>
<accession>A0A6F8T8P5</accession>
<sequence>MSVLIKFENLAKQAIFSSNKDNILQSIGLLETFKAKNNQKIRAALSNSSEQFADMSRVVK</sequence>
<gene>
    <name evidence="1" type="ORF">TUM19329_27730</name>
</gene>